<reference evidence="6 7" key="1">
    <citation type="submission" date="2018-09" db="EMBL/GenBank/DDBJ databases">
        <title>YIM 75000 draft genome.</title>
        <authorList>
            <person name="Tang S."/>
            <person name="Feng Y."/>
        </authorList>
    </citation>
    <scope>NUCLEOTIDE SEQUENCE [LARGE SCALE GENOMIC DNA]</scope>
    <source>
        <strain evidence="6 7">YIM 75000</strain>
    </source>
</reference>
<evidence type="ECO:0000313" key="7">
    <source>
        <dbReference type="Proteomes" id="UP000265614"/>
    </source>
</evidence>
<dbReference type="Gene3D" id="1.10.10.60">
    <property type="entry name" value="Homeodomain-like"/>
    <property type="match status" value="1"/>
</dbReference>
<keyword evidence="3" id="KW-0804">Transcription</keyword>
<dbReference type="Pfam" id="PF00440">
    <property type="entry name" value="TetR_N"/>
    <property type="match status" value="1"/>
</dbReference>
<dbReference type="EMBL" id="QZEZ01000001">
    <property type="protein sequence ID" value="RJK97776.1"/>
    <property type="molecule type" value="Genomic_DNA"/>
</dbReference>
<evidence type="ECO:0000256" key="3">
    <source>
        <dbReference type="ARBA" id="ARBA00023163"/>
    </source>
</evidence>
<evidence type="ECO:0000256" key="1">
    <source>
        <dbReference type="ARBA" id="ARBA00023015"/>
    </source>
</evidence>
<dbReference type="AlphaFoldDB" id="A0A3A3Z9L2"/>
<evidence type="ECO:0000256" key="4">
    <source>
        <dbReference type="PROSITE-ProRule" id="PRU00335"/>
    </source>
</evidence>
<organism evidence="6 7">
    <name type="scientific">Vallicoccus soli</name>
    <dbReference type="NCBI Taxonomy" id="2339232"/>
    <lineage>
        <taxon>Bacteria</taxon>
        <taxon>Bacillati</taxon>
        <taxon>Actinomycetota</taxon>
        <taxon>Actinomycetes</taxon>
        <taxon>Motilibacterales</taxon>
        <taxon>Vallicoccaceae</taxon>
        <taxon>Vallicoccus</taxon>
    </lineage>
</organism>
<feature type="domain" description="HTH tetR-type" evidence="5">
    <location>
        <begin position="32"/>
        <end position="92"/>
    </location>
</feature>
<dbReference type="InterPro" id="IPR004111">
    <property type="entry name" value="Repressor_TetR_C"/>
</dbReference>
<proteinExistence type="predicted"/>
<dbReference type="InterPro" id="IPR009057">
    <property type="entry name" value="Homeodomain-like_sf"/>
</dbReference>
<dbReference type="OrthoDB" id="2570341at2"/>
<evidence type="ECO:0000313" key="6">
    <source>
        <dbReference type="EMBL" id="RJK97776.1"/>
    </source>
</evidence>
<dbReference type="SUPFAM" id="SSF48498">
    <property type="entry name" value="Tetracyclin repressor-like, C-terminal domain"/>
    <property type="match status" value="1"/>
</dbReference>
<accession>A0A3A3Z9L2</accession>
<dbReference type="InterPro" id="IPR036271">
    <property type="entry name" value="Tet_transcr_reg_TetR-rel_C_sf"/>
</dbReference>
<dbReference type="PROSITE" id="PS50977">
    <property type="entry name" value="HTH_TETR_2"/>
    <property type="match status" value="1"/>
</dbReference>
<evidence type="ECO:0000256" key="2">
    <source>
        <dbReference type="ARBA" id="ARBA00023125"/>
    </source>
</evidence>
<sequence>MARAASGGGDPARTLALLWDLDPPSPRGPRQRLRPAQVGDAAVALADAQGLDAVTVRAVAAQLGVAPMTLYTYVPGRDELLDLMVDLVHREELPALRGGWRERAEQVARERLDRARRHPWLLEVATRRRPPLGPGTIGTYERELVALDGAGLSDVERDLVVVLLGDVADGAARGGTAAGAQDADWWAASGPLLERVLDPARYPRAVRVGAAAGAEQGAAYDPGRALAFALDRVLDGVAALVAGRPPA</sequence>
<dbReference type="InterPro" id="IPR001647">
    <property type="entry name" value="HTH_TetR"/>
</dbReference>
<dbReference type="Gene3D" id="1.10.357.10">
    <property type="entry name" value="Tetracycline Repressor, domain 2"/>
    <property type="match status" value="1"/>
</dbReference>
<gene>
    <name evidence="6" type="ORF">D5H78_01920</name>
</gene>
<dbReference type="Proteomes" id="UP000265614">
    <property type="component" value="Unassembled WGS sequence"/>
</dbReference>
<comment type="caution">
    <text evidence="6">The sequence shown here is derived from an EMBL/GenBank/DDBJ whole genome shotgun (WGS) entry which is preliminary data.</text>
</comment>
<keyword evidence="7" id="KW-1185">Reference proteome</keyword>
<dbReference type="PANTHER" id="PTHR30055:SF151">
    <property type="entry name" value="TRANSCRIPTIONAL REGULATORY PROTEIN"/>
    <property type="match status" value="1"/>
</dbReference>
<feature type="DNA-binding region" description="H-T-H motif" evidence="4">
    <location>
        <begin position="55"/>
        <end position="74"/>
    </location>
</feature>
<dbReference type="SUPFAM" id="SSF46689">
    <property type="entry name" value="Homeodomain-like"/>
    <property type="match status" value="1"/>
</dbReference>
<keyword evidence="2 4" id="KW-0238">DNA-binding</keyword>
<protein>
    <submittedName>
        <fullName evidence="6">TetR/AcrR family transcriptional regulator</fullName>
    </submittedName>
</protein>
<dbReference type="GO" id="GO:0003700">
    <property type="term" value="F:DNA-binding transcription factor activity"/>
    <property type="evidence" value="ECO:0007669"/>
    <property type="project" value="TreeGrafter"/>
</dbReference>
<name>A0A3A3Z9L2_9ACTN</name>
<dbReference type="RefSeq" id="WP_119948702.1">
    <property type="nucleotide sequence ID" value="NZ_QZEZ01000001.1"/>
</dbReference>
<dbReference type="Pfam" id="PF02909">
    <property type="entry name" value="TetR_C_1"/>
    <property type="match status" value="1"/>
</dbReference>
<keyword evidence="1" id="KW-0805">Transcription regulation</keyword>
<evidence type="ECO:0000259" key="5">
    <source>
        <dbReference type="PROSITE" id="PS50977"/>
    </source>
</evidence>
<dbReference type="PANTHER" id="PTHR30055">
    <property type="entry name" value="HTH-TYPE TRANSCRIPTIONAL REGULATOR RUTR"/>
    <property type="match status" value="1"/>
</dbReference>
<dbReference type="GO" id="GO:0045892">
    <property type="term" value="P:negative regulation of DNA-templated transcription"/>
    <property type="evidence" value="ECO:0007669"/>
    <property type="project" value="InterPro"/>
</dbReference>
<dbReference type="GO" id="GO:0000976">
    <property type="term" value="F:transcription cis-regulatory region binding"/>
    <property type="evidence" value="ECO:0007669"/>
    <property type="project" value="TreeGrafter"/>
</dbReference>
<dbReference type="InterPro" id="IPR050109">
    <property type="entry name" value="HTH-type_TetR-like_transc_reg"/>
</dbReference>